<evidence type="ECO:0000256" key="7">
    <source>
        <dbReference type="ARBA" id="ARBA00022723"/>
    </source>
</evidence>
<protein>
    <recommendedName>
        <fullName evidence="4">RBR-type E3 ubiquitin transferase</fullName>
        <ecNumber evidence="4">2.3.2.31</ecNumber>
    </recommendedName>
</protein>
<evidence type="ECO:0000256" key="5">
    <source>
        <dbReference type="ARBA" id="ARBA00022679"/>
    </source>
</evidence>
<evidence type="ECO:0000256" key="2">
    <source>
        <dbReference type="ARBA" id="ARBA00004167"/>
    </source>
</evidence>
<comment type="catalytic activity">
    <reaction evidence="1">
        <text>[E2 ubiquitin-conjugating enzyme]-S-ubiquitinyl-L-cysteine + [acceptor protein]-L-lysine = [E2 ubiquitin-conjugating enzyme]-L-cysteine + [acceptor protein]-N(6)-ubiquitinyl-L-lysine.</text>
        <dbReference type="EC" id="2.3.2.31"/>
    </reaction>
</comment>
<dbReference type="InterPro" id="IPR044066">
    <property type="entry name" value="TRIAD_supradom"/>
</dbReference>
<gene>
    <name evidence="16" type="ORF">SteCoe_5125</name>
</gene>
<feature type="transmembrane region" description="Helical" evidence="14">
    <location>
        <begin position="354"/>
        <end position="379"/>
    </location>
</feature>
<dbReference type="GO" id="GO:0008270">
    <property type="term" value="F:zinc ion binding"/>
    <property type="evidence" value="ECO:0007669"/>
    <property type="project" value="UniProtKB-KW"/>
</dbReference>
<feature type="domain" description="RING-type" evidence="15">
    <location>
        <begin position="121"/>
        <end position="320"/>
    </location>
</feature>
<evidence type="ECO:0000256" key="4">
    <source>
        <dbReference type="ARBA" id="ARBA00012251"/>
    </source>
</evidence>
<evidence type="ECO:0000313" key="16">
    <source>
        <dbReference type="EMBL" id="OMJ92137.1"/>
    </source>
</evidence>
<keyword evidence="13 14" id="KW-0472">Membrane</keyword>
<comment type="pathway">
    <text evidence="3">Protein modification; protein ubiquitination.</text>
</comment>
<keyword evidence="8" id="KW-0677">Repeat</keyword>
<organism evidence="16 17">
    <name type="scientific">Stentor coeruleus</name>
    <dbReference type="NCBI Taxonomy" id="5963"/>
    <lineage>
        <taxon>Eukaryota</taxon>
        <taxon>Sar</taxon>
        <taxon>Alveolata</taxon>
        <taxon>Ciliophora</taxon>
        <taxon>Postciliodesmatophora</taxon>
        <taxon>Heterotrichea</taxon>
        <taxon>Heterotrichida</taxon>
        <taxon>Stentoridae</taxon>
        <taxon>Stentor</taxon>
    </lineage>
</organism>
<feature type="transmembrane region" description="Helical" evidence="14">
    <location>
        <begin position="400"/>
        <end position="427"/>
    </location>
</feature>
<dbReference type="GO" id="GO:0061630">
    <property type="term" value="F:ubiquitin protein ligase activity"/>
    <property type="evidence" value="ECO:0007669"/>
    <property type="project" value="UniProtKB-EC"/>
</dbReference>
<dbReference type="SUPFAM" id="SSF57850">
    <property type="entry name" value="RING/U-box"/>
    <property type="match status" value="3"/>
</dbReference>
<comment type="caution">
    <text evidence="16">The sequence shown here is derived from an EMBL/GenBank/DDBJ whole genome shotgun (WGS) entry which is preliminary data.</text>
</comment>
<dbReference type="AlphaFoldDB" id="A0A1R2CSZ8"/>
<dbReference type="InterPro" id="IPR002867">
    <property type="entry name" value="IBR_dom"/>
</dbReference>
<dbReference type="Gene3D" id="1.20.120.1750">
    <property type="match status" value="1"/>
</dbReference>
<dbReference type="Pfam" id="PF01485">
    <property type="entry name" value="IBR"/>
    <property type="match status" value="1"/>
</dbReference>
<evidence type="ECO:0000256" key="8">
    <source>
        <dbReference type="ARBA" id="ARBA00022737"/>
    </source>
</evidence>
<dbReference type="FunFam" id="3.30.40.10:FF:000051">
    <property type="entry name" value="RBR-type E3 ubiquitin transferase"/>
    <property type="match status" value="1"/>
</dbReference>
<evidence type="ECO:0000256" key="9">
    <source>
        <dbReference type="ARBA" id="ARBA00022771"/>
    </source>
</evidence>
<evidence type="ECO:0000256" key="11">
    <source>
        <dbReference type="ARBA" id="ARBA00022833"/>
    </source>
</evidence>
<dbReference type="OrthoDB" id="10009520at2759"/>
<evidence type="ECO:0000256" key="13">
    <source>
        <dbReference type="ARBA" id="ARBA00023136"/>
    </source>
</evidence>
<evidence type="ECO:0000256" key="1">
    <source>
        <dbReference type="ARBA" id="ARBA00001798"/>
    </source>
</evidence>
<comment type="subcellular location">
    <subcellularLocation>
        <location evidence="2">Membrane</location>
        <topology evidence="2">Single-pass membrane protein</topology>
    </subcellularLocation>
</comment>
<evidence type="ECO:0000256" key="10">
    <source>
        <dbReference type="ARBA" id="ARBA00022786"/>
    </source>
</evidence>
<evidence type="ECO:0000313" key="17">
    <source>
        <dbReference type="Proteomes" id="UP000187209"/>
    </source>
</evidence>
<keyword evidence="11" id="KW-0862">Zinc</keyword>
<name>A0A1R2CSZ8_9CILI</name>
<dbReference type="EMBL" id="MPUH01000067">
    <property type="protein sequence ID" value="OMJ92137.1"/>
    <property type="molecule type" value="Genomic_DNA"/>
</dbReference>
<dbReference type="EC" id="2.3.2.31" evidence="4"/>
<evidence type="ECO:0000256" key="12">
    <source>
        <dbReference type="ARBA" id="ARBA00022989"/>
    </source>
</evidence>
<keyword evidence="12 14" id="KW-1133">Transmembrane helix</keyword>
<dbReference type="InterPro" id="IPR031127">
    <property type="entry name" value="E3_UB_ligase_RBR"/>
</dbReference>
<evidence type="ECO:0000259" key="15">
    <source>
        <dbReference type="PROSITE" id="PS51873"/>
    </source>
</evidence>
<dbReference type="GO" id="GO:0016567">
    <property type="term" value="P:protein ubiquitination"/>
    <property type="evidence" value="ECO:0007669"/>
    <property type="project" value="InterPro"/>
</dbReference>
<dbReference type="InterPro" id="IPR013083">
    <property type="entry name" value="Znf_RING/FYVE/PHD"/>
</dbReference>
<keyword evidence="17" id="KW-1185">Reference proteome</keyword>
<dbReference type="PROSITE" id="PS51873">
    <property type="entry name" value="TRIAD"/>
    <property type="match status" value="1"/>
</dbReference>
<keyword evidence="10" id="KW-0833">Ubl conjugation pathway</keyword>
<evidence type="ECO:0000256" key="14">
    <source>
        <dbReference type="SAM" id="Phobius"/>
    </source>
</evidence>
<keyword evidence="7" id="KW-0479">Metal-binding</keyword>
<dbReference type="CDD" id="cd20336">
    <property type="entry name" value="Rcat_RBR"/>
    <property type="match status" value="1"/>
</dbReference>
<dbReference type="GO" id="GO:0031090">
    <property type="term" value="C:organelle membrane"/>
    <property type="evidence" value="ECO:0007669"/>
    <property type="project" value="UniProtKB-ARBA"/>
</dbReference>
<reference evidence="16 17" key="1">
    <citation type="submission" date="2016-11" db="EMBL/GenBank/DDBJ databases">
        <title>The macronuclear genome of Stentor coeruleus: a giant cell with tiny introns.</title>
        <authorList>
            <person name="Slabodnick M."/>
            <person name="Ruby J.G."/>
            <person name="Reiff S.B."/>
            <person name="Swart E.C."/>
            <person name="Gosai S."/>
            <person name="Prabakaran S."/>
            <person name="Witkowska E."/>
            <person name="Larue G.E."/>
            <person name="Fisher S."/>
            <person name="Freeman R.M."/>
            <person name="Gunawardena J."/>
            <person name="Chu W."/>
            <person name="Stover N.A."/>
            <person name="Gregory B.D."/>
            <person name="Nowacki M."/>
            <person name="Derisi J."/>
            <person name="Roy S.W."/>
            <person name="Marshall W.F."/>
            <person name="Sood P."/>
        </authorList>
    </citation>
    <scope>NUCLEOTIDE SEQUENCE [LARGE SCALE GENOMIC DNA]</scope>
    <source>
        <strain evidence="16">WM001</strain>
    </source>
</reference>
<keyword evidence="6 14" id="KW-0812">Transmembrane</keyword>
<evidence type="ECO:0000256" key="6">
    <source>
        <dbReference type="ARBA" id="ARBA00022692"/>
    </source>
</evidence>
<accession>A0A1R2CSZ8</accession>
<keyword evidence="9" id="KW-0863">Zinc-finger</keyword>
<dbReference type="Pfam" id="PF22191">
    <property type="entry name" value="IBR_1"/>
    <property type="match status" value="1"/>
</dbReference>
<keyword evidence="5" id="KW-0808">Transferase</keyword>
<dbReference type="Gene3D" id="3.30.40.10">
    <property type="entry name" value="Zinc/RING finger domain, C3HC4 (zinc finger)"/>
    <property type="match status" value="1"/>
</dbReference>
<dbReference type="GO" id="GO:0005737">
    <property type="term" value="C:cytoplasm"/>
    <property type="evidence" value="ECO:0007669"/>
    <property type="project" value="UniProtKB-ARBA"/>
</dbReference>
<evidence type="ECO:0000256" key="3">
    <source>
        <dbReference type="ARBA" id="ARBA00004906"/>
    </source>
</evidence>
<dbReference type="PANTHER" id="PTHR11685">
    <property type="entry name" value="RBR FAMILY RING FINGER AND IBR DOMAIN-CONTAINING"/>
    <property type="match status" value="1"/>
</dbReference>
<sequence>MTEIRIVTDEQHERPKVRHSTAPMSVILSSLPIEEYQSDPRNMTENNIDIEDISAVLSQEGSEDDHEFIPNHQGICRVCGTNHVKKFNWYEKAINATSSITNFIKGFQEKFINRFWSKTIEEKYCAICYEKPTDYWNLPNCQTSVFCNNCIKQYIEVQVTHYNILEIPCPCSNCGYFLSKSDILQFVPQEFYSKYEKILQRRLLALDPTIKFCITPDCEGIIIGSISDPHKSCTLCHLEMCFICGKPWHEGKTCEEEENIEYEGWELGKNVKRCPKCCYKIEKNEGCNHMTCSLCKTEFCWLCGIRWYSGHNQHQCIVVKEFPRWTDEVVNHIVQPEIDPQNQRNKCWRTIADIFVFFMLLLFPITVAIFIIFGPAYYASRNVYRSNLNRSRTVRNIMTVIMFIIALIFTPVFYAIAIPTCPCWFIASMPSS</sequence>
<dbReference type="Proteomes" id="UP000187209">
    <property type="component" value="Unassembled WGS sequence"/>
</dbReference>
<proteinExistence type="predicted"/>
<dbReference type="SMART" id="SM00647">
    <property type="entry name" value="IBR"/>
    <property type="match status" value="2"/>
</dbReference>